<dbReference type="GO" id="GO:0042545">
    <property type="term" value="P:cell wall modification"/>
    <property type="evidence" value="ECO:0007669"/>
    <property type="project" value="InterPro"/>
</dbReference>
<keyword evidence="5" id="KW-0063">Aspartyl esterase</keyword>
<evidence type="ECO:0000256" key="2">
    <source>
        <dbReference type="ARBA" id="ARBA00005184"/>
    </source>
</evidence>
<dbReference type="Proteomes" id="UP000053144">
    <property type="component" value="Chromosome 6"/>
</dbReference>
<evidence type="ECO:0000256" key="4">
    <source>
        <dbReference type="ARBA" id="ARBA00022801"/>
    </source>
</evidence>
<keyword evidence="4" id="KW-0378">Hydrolase</keyword>
<dbReference type="PANTHER" id="PTHR31707">
    <property type="entry name" value="PECTINESTERASE"/>
    <property type="match status" value="1"/>
</dbReference>
<name>A0A0L9UU19_PHAAN</name>
<organism evidence="8 9">
    <name type="scientific">Phaseolus angularis</name>
    <name type="common">Azuki bean</name>
    <name type="synonym">Vigna angularis</name>
    <dbReference type="NCBI Taxonomy" id="3914"/>
    <lineage>
        <taxon>Eukaryota</taxon>
        <taxon>Viridiplantae</taxon>
        <taxon>Streptophyta</taxon>
        <taxon>Embryophyta</taxon>
        <taxon>Tracheophyta</taxon>
        <taxon>Spermatophyta</taxon>
        <taxon>Magnoliopsida</taxon>
        <taxon>eudicotyledons</taxon>
        <taxon>Gunneridae</taxon>
        <taxon>Pentapetalae</taxon>
        <taxon>rosids</taxon>
        <taxon>fabids</taxon>
        <taxon>Fabales</taxon>
        <taxon>Fabaceae</taxon>
        <taxon>Papilionoideae</taxon>
        <taxon>50 kb inversion clade</taxon>
        <taxon>NPAAA clade</taxon>
        <taxon>indigoferoid/millettioid clade</taxon>
        <taxon>Phaseoleae</taxon>
        <taxon>Vigna</taxon>
    </lineage>
</organism>
<dbReference type="Pfam" id="PF01095">
    <property type="entry name" value="Pectinesterase"/>
    <property type="match status" value="1"/>
</dbReference>
<dbReference type="GO" id="GO:0045490">
    <property type="term" value="P:pectin catabolic process"/>
    <property type="evidence" value="ECO:0007669"/>
    <property type="project" value="UniProtKB-UniPathway"/>
</dbReference>
<evidence type="ECO:0000256" key="6">
    <source>
        <dbReference type="SAM" id="MobiDB-lite"/>
    </source>
</evidence>
<dbReference type="STRING" id="3914.A0A0L9UU19"/>
<dbReference type="Gramene" id="KOM46226">
    <property type="protein sequence ID" value="KOM46226"/>
    <property type="gene ID" value="LR48_Vigan06g153200"/>
</dbReference>
<dbReference type="InterPro" id="IPR012334">
    <property type="entry name" value="Pectin_lyas_fold"/>
</dbReference>
<dbReference type="SUPFAM" id="SSF51126">
    <property type="entry name" value="Pectin lyase-like"/>
    <property type="match status" value="1"/>
</dbReference>
<keyword evidence="3" id="KW-0134">Cell wall</keyword>
<comment type="pathway">
    <text evidence="2">Glycan metabolism; pectin degradation; 2-dehydro-3-deoxy-D-gluconate from pectin: step 1/5.</text>
</comment>
<evidence type="ECO:0000256" key="5">
    <source>
        <dbReference type="ARBA" id="ARBA00023085"/>
    </source>
</evidence>
<evidence type="ECO:0000259" key="7">
    <source>
        <dbReference type="Pfam" id="PF01095"/>
    </source>
</evidence>
<evidence type="ECO:0000313" key="8">
    <source>
        <dbReference type="EMBL" id="KOM46226.1"/>
    </source>
</evidence>
<reference evidence="9" key="1">
    <citation type="journal article" date="2015" name="Proc. Natl. Acad. Sci. U.S.A.">
        <title>Genome sequencing of adzuki bean (Vigna angularis) provides insight into high starch and low fat accumulation and domestication.</title>
        <authorList>
            <person name="Yang K."/>
            <person name="Tian Z."/>
            <person name="Chen C."/>
            <person name="Luo L."/>
            <person name="Zhao B."/>
            <person name="Wang Z."/>
            <person name="Yu L."/>
            <person name="Li Y."/>
            <person name="Sun Y."/>
            <person name="Li W."/>
            <person name="Chen Y."/>
            <person name="Li Y."/>
            <person name="Zhang Y."/>
            <person name="Ai D."/>
            <person name="Zhao J."/>
            <person name="Shang C."/>
            <person name="Ma Y."/>
            <person name="Wu B."/>
            <person name="Wang M."/>
            <person name="Gao L."/>
            <person name="Sun D."/>
            <person name="Zhang P."/>
            <person name="Guo F."/>
            <person name="Wang W."/>
            <person name="Li Y."/>
            <person name="Wang J."/>
            <person name="Varshney R.K."/>
            <person name="Wang J."/>
            <person name="Ling H.Q."/>
            <person name="Wan P."/>
        </authorList>
    </citation>
    <scope>NUCLEOTIDE SEQUENCE</scope>
    <source>
        <strain evidence="9">cv. Jingnong 6</strain>
    </source>
</reference>
<feature type="region of interest" description="Disordered" evidence="6">
    <location>
        <begin position="1"/>
        <end position="20"/>
    </location>
</feature>
<protein>
    <recommendedName>
        <fullName evidence="7">Pectinesterase catalytic domain-containing protein</fullName>
    </recommendedName>
</protein>
<comment type="subcellular location">
    <subcellularLocation>
        <location evidence="1">Secreted</location>
        <location evidence="1">Cell wall</location>
    </subcellularLocation>
</comment>
<dbReference type="InterPro" id="IPR000070">
    <property type="entry name" value="Pectinesterase_cat"/>
</dbReference>
<evidence type="ECO:0000313" key="9">
    <source>
        <dbReference type="Proteomes" id="UP000053144"/>
    </source>
</evidence>
<dbReference type="EMBL" id="CM003376">
    <property type="protein sequence ID" value="KOM46226.1"/>
    <property type="molecule type" value="Genomic_DNA"/>
</dbReference>
<keyword evidence="3" id="KW-0964">Secreted</keyword>
<dbReference type="Gene3D" id="2.160.20.10">
    <property type="entry name" value="Single-stranded right-handed beta-helix, Pectin lyase-like"/>
    <property type="match status" value="1"/>
</dbReference>
<dbReference type="AlphaFoldDB" id="A0A0L9UU19"/>
<accession>A0A0L9UU19</accession>
<proteinExistence type="predicted"/>
<evidence type="ECO:0000256" key="1">
    <source>
        <dbReference type="ARBA" id="ARBA00004191"/>
    </source>
</evidence>
<sequence length="188" mass="21026">MNPVAAMKMKNQVSLPSASEVVKPNKTSHIRSFSPIPYVKKAWDAIHRNKSSSKAPSPDKQEDSLPSVAQEQLLLVYLPLEDLNLPFAASSCLVILEKLKITSLARLNSTVVCLEMFKMCSPWETNSEFTIFKSSMGDGFMGQDIWFQNTAGATKHQVVALRVSANQSAIKRCRMYAFQDTLYAYSNR</sequence>
<dbReference type="InterPro" id="IPR011050">
    <property type="entry name" value="Pectin_lyase_fold/virulence"/>
</dbReference>
<dbReference type="GO" id="GO:0030599">
    <property type="term" value="F:pectinesterase activity"/>
    <property type="evidence" value="ECO:0007669"/>
    <property type="project" value="InterPro"/>
</dbReference>
<gene>
    <name evidence="8" type="ORF">LR48_Vigan06g153200</name>
</gene>
<dbReference type="UniPathway" id="UPA00545">
    <property type="reaction ID" value="UER00823"/>
</dbReference>
<feature type="domain" description="Pectinesterase catalytic" evidence="7">
    <location>
        <begin position="134"/>
        <end position="188"/>
    </location>
</feature>
<evidence type="ECO:0000256" key="3">
    <source>
        <dbReference type="ARBA" id="ARBA00022512"/>
    </source>
</evidence>